<dbReference type="InterPro" id="IPR011074">
    <property type="entry name" value="CRAL/TRIO_N_dom"/>
</dbReference>
<dbReference type="InterPro" id="IPR052432">
    <property type="entry name" value="PITP/CRAL-TRIO"/>
</dbReference>
<proteinExistence type="predicted"/>
<dbReference type="CDD" id="cd00170">
    <property type="entry name" value="SEC14"/>
    <property type="match status" value="1"/>
</dbReference>
<dbReference type="Pfam" id="PF00650">
    <property type="entry name" value="CRAL_TRIO"/>
    <property type="match status" value="1"/>
</dbReference>
<dbReference type="SMART" id="SM01100">
    <property type="entry name" value="CRAL_TRIO_N"/>
    <property type="match status" value="1"/>
</dbReference>
<evidence type="ECO:0000313" key="3">
    <source>
        <dbReference type="Proteomes" id="UP001147747"/>
    </source>
</evidence>
<evidence type="ECO:0000313" key="2">
    <source>
        <dbReference type="EMBL" id="KAJ5391569.1"/>
    </source>
</evidence>
<feature type="domain" description="CRAL-TRIO" evidence="1">
    <location>
        <begin position="156"/>
        <end position="318"/>
    </location>
</feature>
<comment type="caution">
    <text evidence="2">The sequence shown here is derived from an EMBL/GenBank/DDBJ whole genome shotgun (WGS) entry which is preliminary data.</text>
</comment>
<keyword evidence="3" id="KW-1185">Reference proteome</keyword>
<dbReference type="Gene3D" id="3.40.525.10">
    <property type="entry name" value="CRAL-TRIO lipid binding domain"/>
    <property type="match status" value="1"/>
</dbReference>
<reference evidence="2" key="2">
    <citation type="journal article" date="2023" name="IMA Fungus">
        <title>Comparative genomic study of the Penicillium genus elucidates a diverse pangenome and 15 lateral gene transfer events.</title>
        <authorList>
            <person name="Petersen C."/>
            <person name="Sorensen T."/>
            <person name="Nielsen M.R."/>
            <person name="Sondergaard T.E."/>
            <person name="Sorensen J.L."/>
            <person name="Fitzpatrick D.A."/>
            <person name="Frisvad J.C."/>
            <person name="Nielsen K.L."/>
        </authorList>
    </citation>
    <scope>NUCLEOTIDE SEQUENCE</scope>
    <source>
        <strain evidence="2">IBT 29677</strain>
    </source>
</reference>
<dbReference type="EMBL" id="JAPZBU010000008">
    <property type="protein sequence ID" value="KAJ5391569.1"/>
    <property type="molecule type" value="Genomic_DNA"/>
</dbReference>
<dbReference type="PROSITE" id="PS50191">
    <property type="entry name" value="CRAL_TRIO"/>
    <property type="match status" value="1"/>
</dbReference>
<dbReference type="GeneID" id="81370676"/>
<dbReference type="InterPro" id="IPR036273">
    <property type="entry name" value="CRAL/TRIO_N_dom_sf"/>
</dbReference>
<accession>A0A9W9VY75</accession>
<dbReference type="Proteomes" id="UP001147747">
    <property type="component" value="Unassembled WGS sequence"/>
</dbReference>
<reference evidence="2" key="1">
    <citation type="submission" date="2022-12" db="EMBL/GenBank/DDBJ databases">
        <authorList>
            <person name="Petersen C."/>
        </authorList>
    </citation>
    <scope>NUCLEOTIDE SEQUENCE</scope>
    <source>
        <strain evidence="2">IBT 29677</strain>
    </source>
</reference>
<protein>
    <recommendedName>
        <fullName evidence="1">CRAL-TRIO domain-containing protein</fullName>
    </recommendedName>
</protein>
<dbReference type="SUPFAM" id="SSF46938">
    <property type="entry name" value="CRAL/TRIO N-terminal domain"/>
    <property type="match status" value="1"/>
</dbReference>
<dbReference type="RefSeq" id="XP_056487247.1">
    <property type="nucleotide sequence ID" value="XM_056631696.1"/>
</dbReference>
<dbReference type="SUPFAM" id="SSF52087">
    <property type="entry name" value="CRAL/TRIO domain"/>
    <property type="match status" value="1"/>
</dbReference>
<dbReference type="PANTHER" id="PTHR46590:SF2">
    <property type="entry name" value="CRAL_TRIO DOMAIN PROTEIN (AFU_ORTHOLOGUE AFUA_4G13930)-RELATED"/>
    <property type="match status" value="1"/>
</dbReference>
<name>A0A9W9VY75_9EURO</name>
<sequence length="422" mass="47627">MAATTETSGYVGSLTSSQEEKLQSFWKILMQSWGADFHSSLKELNAGPNEIKAINSLVLKLPGDRLRSAYLTVLKQDHADALLLRFLRAEKWNVPKAWIKFVSALDWRVNEYKVDEEVLMKGELYNLEKSRAKEDSPEKKDGEGFMLQLHTGKGYFHGKDKFGRPICVVRVRTHDPSSATKKGLNDYIVQCIETVRLVQVHPVDTMTIVFDLTSFSLSNWDFPPVKFIIEIFQESYPESLGAMIFYNAPWIFSGFWKLIQGILDPVVAAKWRPGSAETHPEGQIVKELGGCEDWEYKYIEPEANENDKLLDAETRSTILAERETLGSELFSLTASLISNPDDKTSQSRRDEIIKQLSDNYWSLDPYVRAKTLLDRQGVIQGGGKVEFYPATKPSVNKETIVTDEKSEAATGQVCKEPLAAVS</sequence>
<dbReference type="OrthoDB" id="43460at2759"/>
<dbReference type="InterPro" id="IPR001251">
    <property type="entry name" value="CRAL-TRIO_dom"/>
</dbReference>
<dbReference type="AlphaFoldDB" id="A0A9W9VY75"/>
<dbReference type="PANTHER" id="PTHR46590">
    <property type="entry name" value="PHOSPHATIDYLINOSITOL TRANSFER PROTEIN CSR1-RELATED"/>
    <property type="match status" value="1"/>
</dbReference>
<dbReference type="InterPro" id="IPR036865">
    <property type="entry name" value="CRAL-TRIO_dom_sf"/>
</dbReference>
<dbReference type="SMART" id="SM00516">
    <property type="entry name" value="SEC14"/>
    <property type="match status" value="1"/>
</dbReference>
<gene>
    <name evidence="2" type="ORF">N7509_007059</name>
</gene>
<evidence type="ECO:0000259" key="1">
    <source>
        <dbReference type="PROSITE" id="PS50191"/>
    </source>
</evidence>
<organism evidence="2 3">
    <name type="scientific">Penicillium cosmopolitanum</name>
    <dbReference type="NCBI Taxonomy" id="1131564"/>
    <lineage>
        <taxon>Eukaryota</taxon>
        <taxon>Fungi</taxon>
        <taxon>Dikarya</taxon>
        <taxon>Ascomycota</taxon>
        <taxon>Pezizomycotina</taxon>
        <taxon>Eurotiomycetes</taxon>
        <taxon>Eurotiomycetidae</taxon>
        <taxon>Eurotiales</taxon>
        <taxon>Aspergillaceae</taxon>
        <taxon>Penicillium</taxon>
    </lineage>
</organism>
<dbReference type="Pfam" id="PF03765">
    <property type="entry name" value="CRAL_TRIO_N"/>
    <property type="match status" value="1"/>
</dbReference>